<protein>
    <submittedName>
        <fullName evidence="1">Uncharacterized protein</fullName>
    </submittedName>
</protein>
<accession>A0A150XFW3</accession>
<name>A0A150XFW3_9BACT</name>
<organism evidence="1 2">
    <name type="scientific">Roseivirga spongicola</name>
    <dbReference type="NCBI Taxonomy" id="333140"/>
    <lineage>
        <taxon>Bacteria</taxon>
        <taxon>Pseudomonadati</taxon>
        <taxon>Bacteroidota</taxon>
        <taxon>Cytophagia</taxon>
        <taxon>Cytophagales</taxon>
        <taxon>Roseivirgaceae</taxon>
        <taxon>Roseivirga</taxon>
    </lineage>
</organism>
<dbReference type="RefSeq" id="WP_068216039.1">
    <property type="nucleotide sequence ID" value="NZ_CP139724.1"/>
</dbReference>
<sequence length="132" mass="15173">MKPKQIILAITVLILGVMLWNAFNQKGVNDLETQFEQVTFYRNENNTGPVKRVYIVTVNDTVWSELEAYGNFQPHNKLGTTEVFFFLEGSPFPTKVSGTKPYFSESFNDDVVARYEKNPSGLVSLKKYPFRH</sequence>
<reference evidence="1 2" key="1">
    <citation type="submission" date="2016-01" db="EMBL/GenBank/DDBJ databases">
        <title>Genome sequencing of Roseivirga spongicola UST030701-084.</title>
        <authorList>
            <person name="Selvaratnam C."/>
            <person name="Thevarajoo S."/>
            <person name="Goh K.M."/>
            <person name="Ee R."/>
            <person name="Chan K.-G."/>
            <person name="Chong C.S."/>
        </authorList>
    </citation>
    <scope>NUCLEOTIDE SEQUENCE [LARGE SCALE GENOMIC DNA]</scope>
    <source>
        <strain evidence="1 2">UST030701-084</strain>
    </source>
</reference>
<proteinExistence type="predicted"/>
<comment type="caution">
    <text evidence="1">The sequence shown here is derived from an EMBL/GenBank/DDBJ whole genome shotgun (WGS) entry which is preliminary data.</text>
</comment>
<dbReference type="AlphaFoldDB" id="A0A150XFW3"/>
<dbReference type="Proteomes" id="UP000075606">
    <property type="component" value="Unassembled WGS sequence"/>
</dbReference>
<gene>
    <name evidence="1" type="ORF">AWW68_01980</name>
</gene>
<dbReference type="STRING" id="333140.AWW68_01980"/>
<dbReference type="OrthoDB" id="709006at2"/>
<dbReference type="EMBL" id="LRPC01000001">
    <property type="protein sequence ID" value="KYG77564.1"/>
    <property type="molecule type" value="Genomic_DNA"/>
</dbReference>
<evidence type="ECO:0000313" key="1">
    <source>
        <dbReference type="EMBL" id="KYG77564.1"/>
    </source>
</evidence>
<keyword evidence="2" id="KW-1185">Reference proteome</keyword>
<evidence type="ECO:0000313" key="2">
    <source>
        <dbReference type="Proteomes" id="UP000075606"/>
    </source>
</evidence>